<protein>
    <submittedName>
        <fullName evidence="1">Uncharacterized protein</fullName>
    </submittedName>
</protein>
<reference evidence="1 2" key="1">
    <citation type="submission" date="2019-04" db="EMBL/GenBank/DDBJ databases">
        <title>High contiguity whole genome sequence and gene annotation resource for two Venturia nashicola isolates.</title>
        <authorList>
            <person name="Prokchorchik M."/>
            <person name="Won K."/>
            <person name="Lee Y."/>
            <person name="Choi E.D."/>
            <person name="Segonzac C."/>
            <person name="Sohn K.H."/>
        </authorList>
    </citation>
    <scope>NUCLEOTIDE SEQUENCE [LARGE SCALE GENOMIC DNA]</scope>
    <source>
        <strain evidence="1 2">PRI2</strain>
    </source>
</reference>
<accession>A0A4Z1PHL7</accession>
<dbReference type="Proteomes" id="UP000298493">
    <property type="component" value="Unassembled WGS sequence"/>
</dbReference>
<keyword evidence="2" id="KW-1185">Reference proteome</keyword>
<dbReference type="AlphaFoldDB" id="A0A4Z1PHL7"/>
<organism evidence="1 2">
    <name type="scientific">Venturia nashicola</name>
    <dbReference type="NCBI Taxonomy" id="86259"/>
    <lineage>
        <taxon>Eukaryota</taxon>
        <taxon>Fungi</taxon>
        <taxon>Dikarya</taxon>
        <taxon>Ascomycota</taxon>
        <taxon>Pezizomycotina</taxon>
        <taxon>Dothideomycetes</taxon>
        <taxon>Pleosporomycetidae</taxon>
        <taxon>Venturiales</taxon>
        <taxon>Venturiaceae</taxon>
        <taxon>Venturia</taxon>
    </lineage>
</organism>
<evidence type="ECO:0000313" key="2">
    <source>
        <dbReference type="Proteomes" id="UP000298493"/>
    </source>
</evidence>
<proteinExistence type="predicted"/>
<dbReference type="EMBL" id="SNSC02000009">
    <property type="protein sequence ID" value="TID21329.1"/>
    <property type="molecule type" value="Genomic_DNA"/>
</dbReference>
<evidence type="ECO:0000313" key="1">
    <source>
        <dbReference type="EMBL" id="TID21329.1"/>
    </source>
</evidence>
<gene>
    <name evidence="1" type="ORF">E6O75_ATG04724</name>
</gene>
<sequence length="167" mass="18076">MDGVAETECCGIVVPRSVYLVRRTANSDGFRDGALGGPGLWEMDTPPRSIHKGVVCRKGLPHLHGTGIIVEDRGQIQRLDVGLVQVQARAKVRMCVKNERELASRLSSEYHCLQDAEWPAGSGGESAYLAWQEPPVSTDGNIVVVLAGTDVCLRSAPHTAMASVRYH</sequence>
<comment type="caution">
    <text evidence="1">The sequence shown here is derived from an EMBL/GenBank/DDBJ whole genome shotgun (WGS) entry which is preliminary data.</text>
</comment>
<name>A0A4Z1PHL7_9PEZI</name>